<feature type="transmembrane region" description="Helical" evidence="1">
    <location>
        <begin position="85"/>
        <end position="106"/>
    </location>
</feature>
<name>Q8EMN1_OCEIH</name>
<dbReference type="KEGG" id="oih:OB2811"/>
<gene>
    <name evidence="2" type="ordered locus">OB2811</name>
</gene>
<evidence type="ECO:0000313" key="3">
    <source>
        <dbReference type="Proteomes" id="UP000000822"/>
    </source>
</evidence>
<dbReference type="eggNOG" id="ENOG503327X">
    <property type="taxonomic scope" value="Bacteria"/>
</dbReference>
<sequence length="204" mass="23726">MDNKKNFSIKTGFKCFLMTNILLAIFTAIFFINKSGWQVDGSTSVKMFVVFAQPFVILLSIIACFKPYKKIKKIEFEKEQPKEWIALLIAIILLSLFSLIFLGVNIPFPSTLIFGMLSMNFMVALYSIIFHSFAIRIYEANFYRGNKSLLDNVFKYLSLYLMGVNYFVQKQLQKLPLLINKLVAIIFVLFLVWQMFIVVNIFDQ</sequence>
<keyword evidence="3" id="KW-1185">Reference proteome</keyword>
<reference evidence="2 3" key="2">
    <citation type="journal article" date="2002" name="Nucleic Acids Res.">
        <title>Genome sequence of Oceanobacillus iheyensis isolated from the Iheya Ridge and its unexpected adaptive capabilities to extreme environments.</title>
        <authorList>
            <person name="Takami H."/>
            <person name="Takaki Y."/>
            <person name="Uchiyama I."/>
        </authorList>
    </citation>
    <scope>NUCLEOTIDE SEQUENCE [LARGE SCALE GENOMIC DNA]</scope>
    <source>
        <strain evidence="3">DSM 14371 / CIP 107618 / JCM 11309 / KCTC 3954 / HTE831</strain>
    </source>
</reference>
<dbReference type="EMBL" id="BA000028">
    <property type="protein sequence ID" value="BAC14767.1"/>
    <property type="molecule type" value="Genomic_DNA"/>
</dbReference>
<reference evidence="2 3" key="1">
    <citation type="journal article" date="2001" name="FEMS Microbiol. Lett.">
        <title>Oceanobacillus iheyensis gen. nov., sp. nov., a deep-sea extremely halotolerant and alkaliphilic species isolated from a depth of 1050 m on the Iheya Ridge.</title>
        <authorList>
            <person name="Lu J."/>
            <person name="Nogi Y."/>
            <person name="Takami H."/>
        </authorList>
    </citation>
    <scope>NUCLEOTIDE SEQUENCE [LARGE SCALE GENOMIC DNA]</scope>
    <source>
        <strain evidence="3">DSM 14371 / CIP 107618 / JCM 11309 / KCTC 3954 / HTE831</strain>
    </source>
</reference>
<dbReference type="AlphaFoldDB" id="Q8EMN1"/>
<evidence type="ECO:0000313" key="2">
    <source>
        <dbReference type="EMBL" id="BAC14767.1"/>
    </source>
</evidence>
<dbReference type="HOGENOM" id="CLU_118053_0_0_9"/>
<feature type="transmembrane region" description="Helical" evidence="1">
    <location>
        <begin position="112"/>
        <end position="137"/>
    </location>
</feature>
<dbReference type="OrthoDB" id="2707113at2"/>
<dbReference type="RefSeq" id="WP_011067207.1">
    <property type="nucleotide sequence ID" value="NC_004193.1"/>
</dbReference>
<accession>Q8EMN1</accession>
<keyword evidence="1" id="KW-0472">Membrane</keyword>
<feature type="transmembrane region" description="Helical" evidence="1">
    <location>
        <begin position="44"/>
        <end position="65"/>
    </location>
</feature>
<dbReference type="Proteomes" id="UP000000822">
    <property type="component" value="Chromosome"/>
</dbReference>
<organism evidence="2 3">
    <name type="scientific">Oceanobacillus iheyensis (strain DSM 14371 / CIP 107618 / JCM 11309 / KCTC 3954 / HTE831)</name>
    <dbReference type="NCBI Taxonomy" id="221109"/>
    <lineage>
        <taxon>Bacteria</taxon>
        <taxon>Bacillati</taxon>
        <taxon>Bacillota</taxon>
        <taxon>Bacilli</taxon>
        <taxon>Bacillales</taxon>
        <taxon>Bacillaceae</taxon>
        <taxon>Oceanobacillus</taxon>
    </lineage>
</organism>
<proteinExistence type="predicted"/>
<keyword evidence="1" id="KW-0812">Transmembrane</keyword>
<keyword evidence="1" id="KW-1133">Transmembrane helix</keyword>
<evidence type="ECO:0000256" key="1">
    <source>
        <dbReference type="SAM" id="Phobius"/>
    </source>
</evidence>
<protein>
    <submittedName>
        <fullName evidence="2">Uncharacterized protein</fullName>
    </submittedName>
</protein>
<feature type="transmembrane region" description="Helical" evidence="1">
    <location>
        <begin position="179"/>
        <end position="202"/>
    </location>
</feature>
<feature type="transmembrane region" description="Helical" evidence="1">
    <location>
        <begin position="12"/>
        <end position="32"/>
    </location>
</feature>
<dbReference type="STRING" id="221109.gene:10735063"/>